<dbReference type="Gene3D" id="2.40.128.20">
    <property type="match status" value="1"/>
</dbReference>
<evidence type="ECO:0000259" key="3">
    <source>
        <dbReference type="Pfam" id="PF08212"/>
    </source>
</evidence>
<comment type="function">
    <text evidence="2">Involved in the storage or transport of lipids necessary for membrane maintenance under stressful conditions. Displays a binding preference for lysophospholipids.</text>
</comment>
<protein>
    <recommendedName>
        <fullName evidence="2">Outer membrane lipoprotein Blc</fullName>
    </recommendedName>
</protein>
<evidence type="ECO:0000256" key="1">
    <source>
        <dbReference type="ARBA" id="ARBA00006889"/>
    </source>
</evidence>
<feature type="signal peptide" evidence="2">
    <location>
        <begin position="1"/>
        <end position="20"/>
    </location>
</feature>
<dbReference type="InterPro" id="IPR012674">
    <property type="entry name" value="Calycin"/>
</dbReference>
<dbReference type="Proteomes" id="UP000325713">
    <property type="component" value="Chromosome"/>
</dbReference>
<dbReference type="PROSITE" id="PS00213">
    <property type="entry name" value="LIPOCALIN"/>
    <property type="match status" value="1"/>
</dbReference>
<dbReference type="PRINTS" id="PR01171">
    <property type="entry name" value="BCTLIPOCALIN"/>
</dbReference>
<dbReference type="GO" id="GO:0009279">
    <property type="term" value="C:cell outer membrane"/>
    <property type="evidence" value="ECO:0007669"/>
    <property type="project" value="UniProtKB-SubCell"/>
</dbReference>
<feature type="domain" description="Lipocalin/cytosolic fatty-acid binding" evidence="3">
    <location>
        <begin position="32"/>
        <end position="178"/>
    </location>
</feature>
<dbReference type="KEGG" id="nzl:D0T92_08445"/>
<dbReference type="CDD" id="cd19438">
    <property type="entry name" value="lipocalin_Blc-like"/>
    <property type="match status" value="1"/>
</dbReference>
<keyword evidence="2" id="KW-0446">Lipid-binding</keyword>
<feature type="chain" id="PRO_5023984903" description="Outer membrane lipoprotein Blc" evidence="2">
    <location>
        <begin position="21"/>
        <end position="179"/>
    </location>
</feature>
<comment type="subcellular location">
    <subcellularLocation>
        <location evidence="2">Cell outer membrane</location>
    </subcellularLocation>
</comment>
<dbReference type="InterPro" id="IPR022272">
    <property type="entry name" value="Lipocalin_CS"/>
</dbReference>
<dbReference type="EMBL" id="CP031700">
    <property type="protein sequence ID" value="QEY26557.1"/>
    <property type="molecule type" value="Genomic_DNA"/>
</dbReference>
<dbReference type="GO" id="GO:0006950">
    <property type="term" value="P:response to stress"/>
    <property type="evidence" value="ECO:0007669"/>
    <property type="project" value="UniProtKB-ARBA"/>
</dbReference>
<dbReference type="PIRSF" id="PIRSF036893">
    <property type="entry name" value="Lipocalin_ApoD"/>
    <property type="match status" value="1"/>
</dbReference>
<dbReference type="InterPro" id="IPR047202">
    <property type="entry name" value="Lipocalin_Blc-like_dom"/>
</dbReference>
<evidence type="ECO:0000313" key="5">
    <source>
        <dbReference type="Proteomes" id="UP000325713"/>
    </source>
</evidence>
<dbReference type="AlphaFoldDB" id="A0A5J6Q0M1"/>
<reference evidence="4 5" key="1">
    <citation type="submission" date="2018-08" db="EMBL/GenBank/DDBJ databases">
        <title>Neisseria zalophi ATCC BAA-2455 complete genome.</title>
        <authorList>
            <person name="Veseli I.A."/>
            <person name="Buttler R."/>
            <person name="Mascarenhas dos Santos A.C."/>
            <person name="Pombert J.-F."/>
        </authorList>
    </citation>
    <scope>NUCLEOTIDE SEQUENCE [LARGE SCALE GENOMIC DNA]</scope>
    <source>
        <strain evidence="4 5">ATCC BAA-2455</strain>
    </source>
</reference>
<evidence type="ECO:0000256" key="2">
    <source>
        <dbReference type="PIRNR" id="PIRNR036893"/>
    </source>
</evidence>
<proteinExistence type="inferred from homology"/>
<sequence length="179" mass="20092">MNIRLLFSATIALSAAVVLADDLPALETVAEVDLAKYSGKWYEIARLPMPYQKQCAANVSATYIPNANGTIRVINRCLADNGSWSEAEGLAKPQNEANSKLSVTFMPKALRWLPIGKAPYWVMALDENYETAMVGQPDRKYLWILSRKPQMDEAVYQAYLKQAQEQGYDLSTLIHTKQF</sequence>
<keyword evidence="5" id="KW-1185">Reference proteome</keyword>
<dbReference type="PANTHER" id="PTHR10612">
    <property type="entry name" value="APOLIPOPROTEIN D"/>
    <property type="match status" value="1"/>
</dbReference>
<dbReference type="OrthoDB" id="9793905at2"/>
<keyword evidence="2" id="KW-0472">Membrane</keyword>
<dbReference type="PANTHER" id="PTHR10612:SF34">
    <property type="entry name" value="APOLIPOPROTEIN D"/>
    <property type="match status" value="1"/>
</dbReference>
<keyword evidence="2" id="KW-0449">Lipoprotein</keyword>
<organism evidence="4 5">
    <name type="scientific">Neisseria zalophi</name>
    <dbReference type="NCBI Taxonomy" id="640030"/>
    <lineage>
        <taxon>Bacteria</taxon>
        <taxon>Pseudomonadati</taxon>
        <taxon>Pseudomonadota</taxon>
        <taxon>Betaproteobacteria</taxon>
        <taxon>Neisseriales</taxon>
        <taxon>Neisseriaceae</taxon>
        <taxon>Neisseria</taxon>
    </lineage>
</organism>
<comment type="similarity">
    <text evidence="1 2">Belongs to the calycin superfamily. Lipocalin family.</text>
</comment>
<accession>A0A5J6Q0M1</accession>
<keyword evidence="2" id="KW-0732">Signal</keyword>
<comment type="subunit">
    <text evidence="2">Homodimer.</text>
</comment>
<gene>
    <name evidence="4" type="ORF">D0T92_08445</name>
</gene>
<dbReference type="GO" id="GO:0008289">
    <property type="term" value="F:lipid binding"/>
    <property type="evidence" value="ECO:0007669"/>
    <property type="project" value="UniProtKB-UniRule"/>
</dbReference>
<name>A0A5J6Q0M1_9NEIS</name>
<dbReference type="Pfam" id="PF08212">
    <property type="entry name" value="Lipocalin_2"/>
    <property type="match status" value="1"/>
</dbReference>
<keyword evidence="2" id="KW-0998">Cell outer membrane</keyword>
<dbReference type="InterPro" id="IPR022271">
    <property type="entry name" value="Lipocalin_ApoD"/>
</dbReference>
<evidence type="ECO:0000313" key="4">
    <source>
        <dbReference type="EMBL" id="QEY26557.1"/>
    </source>
</evidence>
<dbReference type="SUPFAM" id="SSF50814">
    <property type="entry name" value="Lipocalins"/>
    <property type="match status" value="1"/>
</dbReference>
<dbReference type="InterPro" id="IPR002446">
    <property type="entry name" value="Lipocalin_bac"/>
</dbReference>
<dbReference type="RefSeq" id="WP_151051938.1">
    <property type="nucleotide sequence ID" value="NZ_CP031700.1"/>
</dbReference>
<dbReference type="InterPro" id="IPR000566">
    <property type="entry name" value="Lipocln_cytosolic_FA-bd_dom"/>
</dbReference>